<dbReference type="STRING" id="411473.RUMCAL_01989"/>
<accession>U2LYW7</accession>
<sequence>MQIGQTAVFSADDRMIGGAPPWEFYKLYRNPAKQFLNIIAISDENVKLVKIGAIFLTDL</sequence>
<proteinExistence type="predicted"/>
<organism evidence="1 2">
    <name type="scientific">Ruminococcus callidus ATCC 27760</name>
    <dbReference type="NCBI Taxonomy" id="411473"/>
    <lineage>
        <taxon>Bacteria</taxon>
        <taxon>Bacillati</taxon>
        <taxon>Bacillota</taxon>
        <taxon>Clostridia</taxon>
        <taxon>Eubacteriales</taxon>
        <taxon>Oscillospiraceae</taxon>
        <taxon>Ruminococcus</taxon>
    </lineage>
</organism>
<dbReference type="HOGENOM" id="CLU_2957908_0_0_9"/>
<evidence type="ECO:0000313" key="1">
    <source>
        <dbReference type="EMBL" id="ERJ94684.1"/>
    </source>
</evidence>
<dbReference type="Proteomes" id="UP000016662">
    <property type="component" value="Unassembled WGS sequence"/>
</dbReference>
<dbReference type="PATRIC" id="fig|411473.3.peg.1641"/>
<gene>
    <name evidence="1" type="ORF">RUMCAL_01989</name>
</gene>
<evidence type="ECO:0000313" key="2">
    <source>
        <dbReference type="Proteomes" id="UP000016662"/>
    </source>
</evidence>
<protein>
    <submittedName>
        <fullName evidence="1">Uncharacterized protein</fullName>
    </submittedName>
</protein>
<dbReference type="AlphaFoldDB" id="U2LYW7"/>
<dbReference type="EMBL" id="AWVF01000242">
    <property type="protein sequence ID" value="ERJ94684.1"/>
    <property type="molecule type" value="Genomic_DNA"/>
</dbReference>
<comment type="caution">
    <text evidence="1">The sequence shown here is derived from an EMBL/GenBank/DDBJ whole genome shotgun (WGS) entry which is preliminary data.</text>
</comment>
<keyword evidence="2" id="KW-1185">Reference proteome</keyword>
<name>U2LYW7_9FIRM</name>
<reference evidence="1 2" key="1">
    <citation type="submission" date="2013-07" db="EMBL/GenBank/DDBJ databases">
        <authorList>
            <person name="Weinstock G."/>
            <person name="Sodergren E."/>
            <person name="Wylie T."/>
            <person name="Fulton L."/>
            <person name="Fulton R."/>
            <person name="Fronick C."/>
            <person name="O'Laughlin M."/>
            <person name="Godfrey J."/>
            <person name="Miner T."/>
            <person name="Herter B."/>
            <person name="Appelbaum E."/>
            <person name="Cordes M."/>
            <person name="Lek S."/>
            <person name="Wollam A."/>
            <person name="Pepin K.H."/>
            <person name="Palsikar V.B."/>
            <person name="Mitreva M."/>
            <person name="Wilson R.K."/>
        </authorList>
    </citation>
    <scope>NUCLEOTIDE SEQUENCE [LARGE SCALE GENOMIC DNA]</scope>
    <source>
        <strain evidence="1 2">ATCC 27760</strain>
    </source>
</reference>